<gene>
    <name evidence="2" type="ORF">GCM10010178_52850</name>
</gene>
<protein>
    <submittedName>
        <fullName evidence="2">Uncharacterized protein</fullName>
    </submittedName>
</protein>
<evidence type="ECO:0000313" key="2">
    <source>
        <dbReference type="EMBL" id="GGU53392.1"/>
    </source>
</evidence>
<sequence length="124" mass="12918">MLGVVDTCLVVANATSTQSASSAGSALAPDRLVAIRVPLNRAELLDAAHELSGFPRVAEPGDIGVSNEPGAARSPTISSGRFGFGSVRTSARLASKHSRQIGPLTGEHIEWPEQARCGKTRRAD</sequence>
<name>A0ABQ2UTT1_9PSEU</name>
<dbReference type="Proteomes" id="UP000649573">
    <property type="component" value="Unassembled WGS sequence"/>
</dbReference>
<evidence type="ECO:0000313" key="3">
    <source>
        <dbReference type="Proteomes" id="UP000649573"/>
    </source>
</evidence>
<evidence type="ECO:0000256" key="1">
    <source>
        <dbReference type="SAM" id="MobiDB-lite"/>
    </source>
</evidence>
<feature type="region of interest" description="Disordered" evidence="1">
    <location>
        <begin position="61"/>
        <end position="83"/>
    </location>
</feature>
<keyword evidence="3" id="KW-1185">Reference proteome</keyword>
<reference evidence="3" key="1">
    <citation type="journal article" date="2019" name="Int. J. Syst. Evol. Microbiol.">
        <title>The Global Catalogue of Microorganisms (GCM) 10K type strain sequencing project: providing services to taxonomists for standard genome sequencing and annotation.</title>
        <authorList>
            <consortium name="The Broad Institute Genomics Platform"/>
            <consortium name="The Broad Institute Genome Sequencing Center for Infectious Disease"/>
            <person name="Wu L."/>
            <person name="Ma J."/>
        </authorList>
    </citation>
    <scope>NUCLEOTIDE SEQUENCE [LARGE SCALE GENOMIC DNA]</scope>
    <source>
        <strain evidence="3">JCM 3296</strain>
    </source>
</reference>
<dbReference type="EMBL" id="BMRE01000025">
    <property type="protein sequence ID" value="GGU53392.1"/>
    <property type="molecule type" value="Genomic_DNA"/>
</dbReference>
<organism evidence="2 3">
    <name type="scientific">Lentzea flava</name>
    <dbReference type="NCBI Taxonomy" id="103732"/>
    <lineage>
        <taxon>Bacteria</taxon>
        <taxon>Bacillati</taxon>
        <taxon>Actinomycetota</taxon>
        <taxon>Actinomycetes</taxon>
        <taxon>Pseudonocardiales</taxon>
        <taxon>Pseudonocardiaceae</taxon>
        <taxon>Lentzea</taxon>
    </lineage>
</organism>
<accession>A0ABQ2UTT1</accession>
<comment type="caution">
    <text evidence="2">The sequence shown here is derived from an EMBL/GenBank/DDBJ whole genome shotgun (WGS) entry which is preliminary data.</text>
</comment>
<proteinExistence type="predicted"/>